<dbReference type="InterPro" id="IPR013783">
    <property type="entry name" value="Ig-like_fold"/>
</dbReference>
<gene>
    <name evidence="1" type="ORF">IEE83_04075</name>
</gene>
<name>A0ABR9W6F5_9BACT</name>
<reference evidence="2" key="1">
    <citation type="submission" date="2023-07" db="EMBL/GenBank/DDBJ databases">
        <title>Dyadobacter sp. nov 'subterranea' isolated from contaminted grondwater.</title>
        <authorList>
            <person name="Szabo I."/>
            <person name="Al-Omari J."/>
            <person name="Szerdahelyi S.G."/>
            <person name="Rado J."/>
        </authorList>
    </citation>
    <scope>NUCLEOTIDE SEQUENCE [LARGE SCALE GENOMIC DNA]</scope>
    <source>
        <strain evidence="2">UP-52</strain>
    </source>
</reference>
<dbReference type="Pfam" id="PF07610">
    <property type="entry name" value="DUF1573"/>
    <property type="match status" value="1"/>
</dbReference>
<dbReference type="Proteomes" id="UP000634134">
    <property type="component" value="Unassembled WGS sequence"/>
</dbReference>
<dbReference type="Gene3D" id="2.60.40.10">
    <property type="entry name" value="Immunoglobulins"/>
    <property type="match status" value="1"/>
</dbReference>
<dbReference type="EMBL" id="JACYGY010000001">
    <property type="protein sequence ID" value="MBE9461052.1"/>
    <property type="molecule type" value="Genomic_DNA"/>
</dbReference>
<proteinExistence type="predicted"/>
<dbReference type="PANTHER" id="PTHR37833:SF1">
    <property type="entry name" value="SIGNAL PEPTIDE PROTEIN"/>
    <property type="match status" value="1"/>
</dbReference>
<dbReference type="RefSeq" id="WP_194119349.1">
    <property type="nucleotide sequence ID" value="NZ_JACYGY010000001.1"/>
</dbReference>
<protein>
    <submittedName>
        <fullName evidence="1">DUF1573 domain-containing protein</fullName>
    </submittedName>
</protein>
<evidence type="ECO:0000313" key="2">
    <source>
        <dbReference type="Proteomes" id="UP000634134"/>
    </source>
</evidence>
<dbReference type="PANTHER" id="PTHR37833">
    <property type="entry name" value="LIPOPROTEIN-RELATED"/>
    <property type="match status" value="1"/>
</dbReference>
<organism evidence="1 2">
    <name type="scientific">Dyadobacter subterraneus</name>
    <dbReference type="NCBI Taxonomy" id="2773304"/>
    <lineage>
        <taxon>Bacteria</taxon>
        <taxon>Pseudomonadati</taxon>
        <taxon>Bacteroidota</taxon>
        <taxon>Cytophagia</taxon>
        <taxon>Cytophagales</taxon>
        <taxon>Spirosomataceae</taxon>
        <taxon>Dyadobacter</taxon>
    </lineage>
</organism>
<evidence type="ECO:0000313" key="1">
    <source>
        <dbReference type="EMBL" id="MBE9461052.1"/>
    </source>
</evidence>
<sequence>MRKLAAFVVLSGIALMLVNCSGSENKKDSKTGDIKLPVFTLTDSSSFDFGTIQEGEVVEHTFHFKNDGPYPLILNNITSSCGCTTPEWPRDPIAPNAASSIKVRFNSKGKSGPQVKTVTVYANTDPAYSELRLRGIVNAAPKPEAAKSTE</sequence>
<accession>A0ABR9W6F5</accession>
<dbReference type="InterPro" id="IPR011467">
    <property type="entry name" value="DUF1573"/>
</dbReference>
<comment type="caution">
    <text evidence="1">The sequence shown here is derived from an EMBL/GenBank/DDBJ whole genome shotgun (WGS) entry which is preliminary data.</text>
</comment>
<keyword evidence="2" id="KW-1185">Reference proteome</keyword>